<keyword evidence="2 5" id="KW-0227">DNA damage</keyword>
<name>A0A917W421_9ACTN</name>
<evidence type="ECO:0000256" key="3">
    <source>
        <dbReference type="ARBA" id="ARBA00022801"/>
    </source>
</evidence>
<keyword evidence="7" id="KW-1185">Reference proteome</keyword>
<dbReference type="InterPro" id="IPR011034">
    <property type="entry name" value="Formyl_transferase-like_C_sf"/>
</dbReference>
<evidence type="ECO:0000313" key="6">
    <source>
        <dbReference type="EMBL" id="GGL65595.1"/>
    </source>
</evidence>
<keyword evidence="4 5" id="KW-0234">DNA repair</keyword>
<dbReference type="NCBIfam" id="NF002003">
    <property type="entry name" value="PRK00802.1-3"/>
    <property type="match status" value="1"/>
</dbReference>
<evidence type="ECO:0000256" key="1">
    <source>
        <dbReference type="ARBA" id="ARBA00009232"/>
    </source>
</evidence>
<comment type="similarity">
    <text evidence="1 5">Belongs to the DNA glycosylase MPG family.</text>
</comment>
<dbReference type="CDD" id="cd00540">
    <property type="entry name" value="AAG"/>
    <property type="match status" value="1"/>
</dbReference>
<dbReference type="InterPro" id="IPR036995">
    <property type="entry name" value="MPG_sf"/>
</dbReference>
<dbReference type="EMBL" id="BMMZ01000005">
    <property type="protein sequence ID" value="GGL65595.1"/>
    <property type="molecule type" value="Genomic_DNA"/>
</dbReference>
<keyword evidence="3 5" id="KW-0378">Hydrolase</keyword>
<dbReference type="GO" id="GO:0003677">
    <property type="term" value="F:DNA binding"/>
    <property type="evidence" value="ECO:0007669"/>
    <property type="project" value="InterPro"/>
</dbReference>
<evidence type="ECO:0000256" key="4">
    <source>
        <dbReference type="ARBA" id="ARBA00023204"/>
    </source>
</evidence>
<sequence length="205" mass="21919">MGDGLSFDLDGDVVIAARSVLGGVLRHGQVAVRICEVEAYDGLTDPASHAYNGKTDRNFVMFGPAGHLYVYFTYGMHHACNVSAGPVGHGCGVLIRAGQVVSGIEVARERRGMRISDRDLARGPGRLAQSLAITRADNGADLLASDEISLTPPDQAPTKISSGPRVGITKAVDLPWRFWLTDDPYVSAFRPGTIRARSARRTASE</sequence>
<dbReference type="NCBIfam" id="TIGR00567">
    <property type="entry name" value="3mg"/>
    <property type="match status" value="1"/>
</dbReference>
<comment type="caution">
    <text evidence="6">The sequence shown here is derived from an EMBL/GenBank/DDBJ whole genome shotgun (WGS) entry which is preliminary data.</text>
</comment>
<dbReference type="PANTHER" id="PTHR10429">
    <property type="entry name" value="DNA-3-METHYLADENINE GLYCOSYLASE"/>
    <property type="match status" value="1"/>
</dbReference>
<protein>
    <recommendedName>
        <fullName evidence="5">Putative 3-methyladenine DNA glycosylase</fullName>
        <ecNumber evidence="5">3.2.2.-</ecNumber>
    </recommendedName>
</protein>
<proteinExistence type="inferred from homology"/>
<dbReference type="InterPro" id="IPR003180">
    <property type="entry name" value="MPG"/>
</dbReference>
<dbReference type="GO" id="GO:0003905">
    <property type="term" value="F:alkylbase DNA N-glycosylase activity"/>
    <property type="evidence" value="ECO:0007669"/>
    <property type="project" value="InterPro"/>
</dbReference>
<evidence type="ECO:0000256" key="2">
    <source>
        <dbReference type="ARBA" id="ARBA00022763"/>
    </source>
</evidence>
<dbReference type="Pfam" id="PF02245">
    <property type="entry name" value="Pur_DNA_glyco"/>
    <property type="match status" value="1"/>
</dbReference>
<dbReference type="SUPFAM" id="SSF50486">
    <property type="entry name" value="FMT C-terminal domain-like"/>
    <property type="match status" value="1"/>
</dbReference>
<dbReference type="Gene3D" id="3.10.300.10">
    <property type="entry name" value="Methylpurine-DNA glycosylase (MPG)"/>
    <property type="match status" value="1"/>
</dbReference>
<dbReference type="Proteomes" id="UP000613840">
    <property type="component" value="Unassembled WGS sequence"/>
</dbReference>
<reference evidence="6" key="2">
    <citation type="submission" date="2020-09" db="EMBL/GenBank/DDBJ databases">
        <authorList>
            <person name="Sun Q."/>
            <person name="Zhou Y."/>
        </authorList>
    </citation>
    <scope>NUCLEOTIDE SEQUENCE</scope>
    <source>
        <strain evidence="6">CGMCC 4.7306</strain>
    </source>
</reference>
<dbReference type="AlphaFoldDB" id="A0A917W421"/>
<dbReference type="HAMAP" id="MF_00527">
    <property type="entry name" value="3MGH"/>
    <property type="match status" value="1"/>
</dbReference>
<dbReference type="GO" id="GO:0006284">
    <property type="term" value="P:base-excision repair"/>
    <property type="evidence" value="ECO:0007669"/>
    <property type="project" value="InterPro"/>
</dbReference>
<evidence type="ECO:0000256" key="5">
    <source>
        <dbReference type="HAMAP-Rule" id="MF_00527"/>
    </source>
</evidence>
<dbReference type="PANTHER" id="PTHR10429:SF0">
    <property type="entry name" value="DNA-3-METHYLADENINE GLYCOSYLASE"/>
    <property type="match status" value="1"/>
</dbReference>
<dbReference type="EC" id="3.2.2.-" evidence="5"/>
<organism evidence="6 7">
    <name type="scientific">Microlunatus endophyticus</name>
    <dbReference type="NCBI Taxonomy" id="1716077"/>
    <lineage>
        <taxon>Bacteria</taxon>
        <taxon>Bacillati</taxon>
        <taxon>Actinomycetota</taxon>
        <taxon>Actinomycetes</taxon>
        <taxon>Propionibacteriales</taxon>
        <taxon>Propionibacteriaceae</taxon>
        <taxon>Microlunatus</taxon>
    </lineage>
</organism>
<gene>
    <name evidence="6" type="ORF">GCM10011575_25000</name>
</gene>
<evidence type="ECO:0000313" key="7">
    <source>
        <dbReference type="Proteomes" id="UP000613840"/>
    </source>
</evidence>
<dbReference type="RefSeq" id="WP_188895671.1">
    <property type="nucleotide sequence ID" value="NZ_BMMZ01000005.1"/>
</dbReference>
<reference evidence="6" key="1">
    <citation type="journal article" date="2014" name="Int. J. Syst. Evol. Microbiol.">
        <title>Complete genome sequence of Corynebacterium casei LMG S-19264T (=DSM 44701T), isolated from a smear-ripened cheese.</title>
        <authorList>
            <consortium name="US DOE Joint Genome Institute (JGI-PGF)"/>
            <person name="Walter F."/>
            <person name="Albersmeier A."/>
            <person name="Kalinowski J."/>
            <person name="Ruckert C."/>
        </authorList>
    </citation>
    <scope>NUCLEOTIDE SEQUENCE</scope>
    <source>
        <strain evidence="6">CGMCC 4.7306</strain>
    </source>
</reference>
<accession>A0A917W421</accession>